<proteinExistence type="inferred from homology"/>
<feature type="binding site" evidence="4">
    <location>
        <position position="205"/>
    </location>
    <ligand>
        <name>substrate</name>
    </ligand>
</feature>
<dbReference type="Proteomes" id="UP001620645">
    <property type="component" value="Unassembled WGS sequence"/>
</dbReference>
<keyword evidence="7" id="KW-1185">Reference proteome</keyword>
<evidence type="ECO:0000256" key="4">
    <source>
        <dbReference type="HAMAP-Rule" id="MF_03155"/>
    </source>
</evidence>
<protein>
    <recommendedName>
        <fullName evidence="4">S-methyl-5'-thioadenosine phosphorylase</fullName>
        <ecNumber evidence="4">2.4.2.28</ecNumber>
    </recommendedName>
    <alternativeName>
        <fullName evidence="4">5'-methylthioadenosine phosphorylase</fullName>
        <shortName evidence="4">MTA phosphorylase</shortName>
        <shortName evidence="4">MTAP</shortName>
        <shortName evidence="4">MTAPase</shortName>
    </alternativeName>
</protein>
<keyword evidence="4" id="KW-0539">Nucleus</keyword>
<comment type="function">
    <text evidence="4">Catalyzes the reversible phosphorylation of S-methyl-5'-thioadenosine (MTA) to adenine and 5-methylthioribose-1-phosphate. Involved in the breakdown of MTA, a major by-product of polyamine biosynthesis. Responsible for the first step in the methionine salvage pathway after MTA has been generated from S-adenosylmethionine. Has broad substrate specificity with 6-aminopurine nucleosides as preferred substrates.</text>
</comment>
<dbReference type="EC" id="2.4.2.28" evidence="4"/>
<dbReference type="Pfam" id="PF01048">
    <property type="entry name" value="PNP_UDP_1"/>
    <property type="match status" value="1"/>
</dbReference>
<keyword evidence="1 4" id="KW-0328">Glycosyltransferase</keyword>
<dbReference type="GO" id="GO:0019509">
    <property type="term" value="P:L-methionine salvage from methylthioadenosine"/>
    <property type="evidence" value="ECO:0007669"/>
    <property type="project" value="UniProtKB-UniRule"/>
</dbReference>
<dbReference type="AlphaFoldDB" id="A0ABD2IGF4"/>
<feature type="site" description="Important for substrate specificity" evidence="4">
    <location>
        <position position="242"/>
    </location>
</feature>
<evidence type="ECO:0000259" key="5">
    <source>
        <dbReference type="Pfam" id="PF01048"/>
    </source>
</evidence>
<evidence type="ECO:0000256" key="1">
    <source>
        <dbReference type="ARBA" id="ARBA00022676"/>
    </source>
</evidence>
<dbReference type="PANTHER" id="PTHR42679:SF2">
    <property type="entry name" value="S-METHYL-5'-THIOADENOSINE PHOSPHORYLASE"/>
    <property type="match status" value="1"/>
</dbReference>
<dbReference type="InterPro" id="IPR000845">
    <property type="entry name" value="Nucleoside_phosphorylase_d"/>
</dbReference>
<dbReference type="InterPro" id="IPR010044">
    <property type="entry name" value="MTAP"/>
</dbReference>
<gene>
    <name evidence="6" type="ORF">niasHS_011756</name>
</gene>
<accession>A0ABD2IGF4</accession>
<comment type="similarity">
    <text evidence="4">Belongs to the PNP/MTAP phosphorylase family. MTAP subfamily.</text>
</comment>
<sequence length="302" mass="32889">MSMQNGAAMAADLLQRKDFKIGIIGGTGLEDPHIMERSGEVRVETPYGRPSDALIEGNVAGVPCVLLSRHGRRHQQSPTNINYRANIWALKKAGVSAIVAACACGSLREELEPGKLVLIDSFIDRTTKREQTFYDGLPGHPPGICHMPMHPALNERLRQALLATATRLGAAHSDRGVLVCVEGPRFSTRAESELFRAWGADLVGMTLCPEAVLAKELGIPYASVAVVTDYDCWRDTAEGVSIALVDETMRKNAQLMQKFFVEAISEVAGHKEQFVAEAQKAKQLAAASVMEGEHKLNFDHLC</sequence>
<feature type="binding site" evidence="4">
    <location>
        <begin position="69"/>
        <end position="70"/>
    </location>
    <ligand>
        <name>phosphate</name>
        <dbReference type="ChEBI" id="CHEBI:43474"/>
    </ligand>
</feature>
<comment type="pathway">
    <text evidence="4">Amino-acid biosynthesis; L-methionine biosynthesis via salvage pathway; S-methyl-5-thio-alpha-D-ribose 1-phosphate from S-methyl-5'-thioadenosine (phosphorylase route): step 1/1.</text>
</comment>
<dbReference type="GO" id="GO:0005737">
    <property type="term" value="C:cytoplasm"/>
    <property type="evidence" value="ECO:0007669"/>
    <property type="project" value="UniProtKB-SubCell"/>
</dbReference>
<evidence type="ECO:0000313" key="6">
    <source>
        <dbReference type="EMBL" id="KAL3076615.1"/>
    </source>
</evidence>
<dbReference type="HAMAP" id="MF_01963">
    <property type="entry name" value="MTAP"/>
    <property type="match status" value="1"/>
</dbReference>
<evidence type="ECO:0000256" key="2">
    <source>
        <dbReference type="ARBA" id="ARBA00022679"/>
    </source>
</evidence>
<evidence type="ECO:0000313" key="7">
    <source>
        <dbReference type="Proteomes" id="UP001620645"/>
    </source>
</evidence>
<comment type="caution">
    <text evidence="6">The sequence shown here is derived from an EMBL/GenBank/DDBJ whole genome shotgun (WGS) entry which is preliminary data.</text>
</comment>
<dbReference type="NCBIfam" id="TIGR01694">
    <property type="entry name" value="MTAP"/>
    <property type="match status" value="1"/>
</dbReference>
<dbReference type="GO" id="GO:0005634">
    <property type="term" value="C:nucleus"/>
    <property type="evidence" value="ECO:0007669"/>
    <property type="project" value="UniProtKB-SubCell"/>
</dbReference>
<dbReference type="CDD" id="cd09010">
    <property type="entry name" value="MTAP_SsMTAPII_like_MTIP"/>
    <property type="match status" value="1"/>
</dbReference>
<dbReference type="SUPFAM" id="SSF53167">
    <property type="entry name" value="Purine and uridine phosphorylases"/>
    <property type="match status" value="1"/>
</dbReference>
<keyword evidence="2 4" id="KW-0808">Transferase</keyword>
<feature type="site" description="Important for substrate specificity" evidence="4">
    <location>
        <position position="187"/>
    </location>
</feature>
<keyword evidence="4" id="KW-0963">Cytoplasm</keyword>
<feature type="binding site" evidence="4">
    <location>
        <position position="27"/>
    </location>
    <ligand>
        <name>phosphate</name>
        <dbReference type="ChEBI" id="CHEBI:43474"/>
    </ligand>
</feature>
<keyword evidence="3 4" id="KW-0660">Purine salvage</keyword>
<dbReference type="GO" id="GO:0017061">
    <property type="term" value="F:S-methyl-5-thioadenosine phosphorylase activity"/>
    <property type="evidence" value="ECO:0007669"/>
    <property type="project" value="UniProtKB-UniRule"/>
</dbReference>
<dbReference type="EMBL" id="JBICCN010000332">
    <property type="protein sequence ID" value="KAL3076615.1"/>
    <property type="molecule type" value="Genomic_DNA"/>
</dbReference>
<reference evidence="6 7" key="1">
    <citation type="submission" date="2024-10" db="EMBL/GenBank/DDBJ databases">
        <authorList>
            <person name="Kim D."/>
        </authorList>
    </citation>
    <scope>NUCLEOTIDE SEQUENCE [LARGE SCALE GENOMIC DNA]</scope>
    <source>
        <strain evidence="6">Taebaek</strain>
    </source>
</reference>
<comment type="caution">
    <text evidence="4">Lacks conserved residue(s) required for the propagation of feature annotation.</text>
</comment>
<dbReference type="GO" id="GO:0006166">
    <property type="term" value="P:purine ribonucleoside salvage"/>
    <property type="evidence" value="ECO:0007669"/>
    <property type="project" value="UniProtKB-KW"/>
</dbReference>
<dbReference type="PANTHER" id="PTHR42679">
    <property type="entry name" value="S-METHYL-5'-THIOADENOSINE PHOSPHORYLASE"/>
    <property type="match status" value="1"/>
</dbReference>
<feature type="binding site" evidence="4">
    <location>
        <position position="206"/>
    </location>
    <ligand>
        <name>phosphate</name>
        <dbReference type="ChEBI" id="CHEBI:43474"/>
    </ligand>
</feature>
<comment type="subcellular location">
    <subcellularLocation>
        <location evidence="4">Cytoplasm</location>
    </subcellularLocation>
    <subcellularLocation>
        <location evidence="4">Nucleus</location>
    </subcellularLocation>
</comment>
<evidence type="ECO:0000256" key="3">
    <source>
        <dbReference type="ARBA" id="ARBA00022726"/>
    </source>
</evidence>
<name>A0ABD2IGF4_HETSC</name>
<feature type="binding site" evidence="4">
    <location>
        <begin position="229"/>
        <end position="231"/>
    </location>
    <ligand>
        <name>substrate</name>
    </ligand>
</feature>
<feature type="domain" description="Nucleoside phosphorylase" evidence="5">
    <location>
        <begin position="20"/>
        <end position="264"/>
    </location>
</feature>
<comment type="subunit">
    <text evidence="4">Homotrimer.</text>
</comment>
<organism evidence="6 7">
    <name type="scientific">Heterodera schachtii</name>
    <name type="common">Sugarbeet cyst nematode worm</name>
    <name type="synonym">Tylenchus schachtii</name>
    <dbReference type="NCBI Taxonomy" id="97005"/>
    <lineage>
        <taxon>Eukaryota</taxon>
        <taxon>Metazoa</taxon>
        <taxon>Ecdysozoa</taxon>
        <taxon>Nematoda</taxon>
        <taxon>Chromadorea</taxon>
        <taxon>Rhabditida</taxon>
        <taxon>Tylenchina</taxon>
        <taxon>Tylenchomorpha</taxon>
        <taxon>Tylenchoidea</taxon>
        <taxon>Heteroderidae</taxon>
        <taxon>Heteroderinae</taxon>
        <taxon>Heterodera</taxon>
    </lineage>
</organism>
<dbReference type="InterPro" id="IPR035994">
    <property type="entry name" value="Nucleoside_phosphorylase_sf"/>
</dbReference>
<comment type="catalytic activity">
    <reaction evidence="4">
        <text>S-methyl-5'-thioadenosine + phosphate = 5-(methylsulfanyl)-alpha-D-ribose 1-phosphate + adenine</text>
        <dbReference type="Rhea" id="RHEA:11852"/>
        <dbReference type="ChEBI" id="CHEBI:16708"/>
        <dbReference type="ChEBI" id="CHEBI:17509"/>
        <dbReference type="ChEBI" id="CHEBI:43474"/>
        <dbReference type="ChEBI" id="CHEBI:58533"/>
        <dbReference type="EC" id="2.4.2.28"/>
    </reaction>
</comment>
<dbReference type="Gene3D" id="3.40.50.1580">
    <property type="entry name" value="Nucleoside phosphorylase domain"/>
    <property type="match status" value="1"/>
</dbReference>